<keyword evidence="6" id="KW-0732">Signal</keyword>
<evidence type="ECO:0000313" key="9">
    <source>
        <dbReference type="EMBL" id="MBB3221028.1"/>
    </source>
</evidence>
<dbReference type="AlphaFoldDB" id="A0A4P8HP27"/>
<dbReference type="Pfam" id="PF07715">
    <property type="entry name" value="Plug"/>
    <property type="match status" value="1"/>
</dbReference>
<comment type="similarity">
    <text evidence="2 5">Belongs to the TonB-dependent receptor family.</text>
</comment>
<dbReference type="PANTHER" id="PTHR40980">
    <property type="entry name" value="PLUG DOMAIN-CONTAINING PROTEIN"/>
    <property type="match status" value="1"/>
</dbReference>
<reference evidence="10 11" key="1">
    <citation type="submission" date="2019-05" db="EMBL/GenBank/DDBJ databases">
        <title>Draft Genome Sequences of Six Type Strains of the Genus Massilia.</title>
        <authorList>
            <person name="Miess H."/>
            <person name="Frediansyhah A."/>
            <person name="Gross H."/>
        </authorList>
    </citation>
    <scope>NUCLEOTIDE SEQUENCE [LARGE SCALE GENOMIC DNA]</scope>
    <source>
        <strain evidence="10 11">DSMZ 26121</strain>
    </source>
</reference>
<evidence type="ECO:0000256" key="4">
    <source>
        <dbReference type="ARBA" id="ARBA00023237"/>
    </source>
</evidence>
<keyword evidence="11" id="KW-1185">Reference proteome</keyword>
<dbReference type="InterPro" id="IPR012910">
    <property type="entry name" value="Plug_dom"/>
</dbReference>
<sequence length="1007" mass="112241">MRNLQKTAIAIAVTQLAIWSHGAATAQEVSANENQSTASSAAVVVVSGQRAALQSAQKLKQDADEVVDSIVAEDIGKLPDRSVTEILSRVVGVTMDRSMSNDPQHYAVEGSGIAIRGLTYVRSELNGRESFSANGGRSLSFTDVPPELMAGVDVYKNPSAEQTEGGVSGLVNLRTAMPFDFKGFKGAVSGSYTYSDLRKGKAQPTGSLLLSDRWNTRFGEFGALIDLASSISHTRTDEMFIEAYYPNANVDPSRTVWVPRGAQWRSMNWERDRKGQYAAFQWRPNRDITAALTYFQSKYKEGWSEQALLSQETGDRPYGIQVENGVFDKNGAFISGVISNPANGGINLNSDRRVSDRRSATRDLALNLKWRISPAWSATTDFQVVRASTQALDSDVATGIRMQKETLDLSGDVPKITFDADDVRYLSDPANYYWAYTMEHKDRSKAESKAWKTDVRYDFDHPVLRDVRFGVRLQNRNSRNQNTNPSYNWQAISQPWMLGWQVDRLATLDDPKFAGGATLRSFNNFFGGDVQVPAIMFPDDAVARGYPDSYAKLHTYHDILCAEKGTTCTPWPAATFDNDPAGTNFQEEKTRAFYTQLRFGWDNLKYPVDGNIGVRYVKTKSTAYGYTTYNPTIPTFEDAAAVLERNKIANITPFATRRDYENDYHNWLPSLNLRLKYSDQLQFRAAIARSMSRPDFSQMKAYTPLSQSITTVTDEASNIVTVTNTSLTGAADGNPNLRPTTGTSVDVTAEWYFAKAGSVTLALFNKDLKNIIVNQMYNYEVQDVNGQTQRFAVTGPVNGAHGYARGFELAYQQYYDWLPGYLKGLGVQASFTYVDSSRKLDNPVFSEYCSGNADANNLNLYINGCDTDGRTFGNMPLQGLSKRTINFALMYERGPVSARVAYNWRSRYLAGVNQWGTRDTNGKDTNPASPTYGQNNVAWGLPLWQENYGQVDASVFYNVTEKFRIGLEAQNLNDATSKQTMQQHAGTFGHAWFVTGPRYTVQANYSF</sequence>
<dbReference type="InterPro" id="IPR036942">
    <property type="entry name" value="Beta-barrel_TonB_sf"/>
</dbReference>
<evidence type="ECO:0000256" key="5">
    <source>
        <dbReference type="RuleBase" id="RU003357"/>
    </source>
</evidence>
<dbReference type="OrthoDB" id="5476657at2"/>
<dbReference type="InterPro" id="IPR010104">
    <property type="entry name" value="TonB_rcpt_bac"/>
</dbReference>
<feature type="chain" id="PRO_5044607280" evidence="6">
    <location>
        <begin position="27"/>
        <end position="1007"/>
    </location>
</feature>
<dbReference type="Proteomes" id="UP000298763">
    <property type="component" value="Chromosome"/>
</dbReference>
<feature type="domain" description="TonB-dependent receptor-like beta-barrel" evidence="7">
    <location>
        <begin position="419"/>
        <end position="972"/>
    </location>
</feature>
<keyword evidence="3 5" id="KW-0472">Membrane</keyword>
<gene>
    <name evidence="10" type="ORF">FCL38_07190</name>
    <name evidence="9" type="ORF">FHS02_001835</name>
</gene>
<keyword evidence="5" id="KW-0798">TonB box</keyword>
<comment type="subcellular location">
    <subcellularLocation>
        <location evidence="1 5">Cell outer membrane</location>
    </subcellularLocation>
</comment>
<dbReference type="Pfam" id="PF00593">
    <property type="entry name" value="TonB_dep_Rec_b-barrel"/>
    <property type="match status" value="1"/>
</dbReference>
<dbReference type="RefSeq" id="WP_137313116.1">
    <property type="nucleotide sequence ID" value="NZ_CP040017.1"/>
</dbReference>
<dbReference type="NCBIfam" id="TIGR01782">
    <property type="entry name" value="TonB-Xanth-Caul"/>
    <property type="match status" value="1"/>
</dbReference>
<dbReference type="InterPro" id="IPR037066">
    <property type="entry name" value="Plug_dom_sf"/>
</dbReference>
<dbReference type="SUPFAM" id="SSF56935">
    <property type="entry name" value="Porins"/>
    <property type="match status" value="1"/>
</dbReference>
<evidence type="ECO:0000259" key="7">
    <source>
        <dbReference type="Pfam" id="PF00593"/>
    </source>
</evidence>
<evidence type="ECO:0000313" key="10">
    <source>
        <dbReference type="EMBL" id="QCP10232.1"/>
    </source>
</evidence>
<dbReference type="Gene3D" id="2.40.170.20">
    <property type="entry name" value="TonB-dependent receptor, beta-barrel domain"/>
    <property type="match status" value="1"/>
</dbReference>
<evidence type="ECO:0000313" key="12">
    <source>
        <dbReference type="Proteomes" id="UP000584325"/>
    </source>
</evidence>
<protein>
    <submittedName>
        <fullName evidence="9">TonB-dependent receptor</fullName>
    </submittedName>
</protein>
<dbReference type="EMBL" id="JACHXS010000003">
    <property type="protein sequence ID" value="MBB3221028.1"/>
    <property type="molecule type" value="Genomic_DNA"/>
</dbReference>
<evidence type="ECO:0000256" key="2">
    <source>
        <dbReference type="ARBA" id="ARBA00009810"/>
    </source>
</evidence>
<keyword evidence="4" id="KW-0998">Cell outer membrane</keyword>
<evidence type="ECO:0000256" key="3">
    <source>
        <dbReference type="ARBA" id="ARBA00023136"/>
    </source>
</evidence>
<dbReference type="Proteomes" id="UP000584325">
    <property type="component" value="Unassembled WGS sequence"/>
</dbReference>
<evidence type="ECO:0000259" key="8">
    <source>
        <dbReference type="Pfam" id="PF07715"/>
    </source>
</evidence>
<reference evidence="9 12" key="2">
    <citation type="submission" date="2020-08" db="EMBL/GenBank/DDBJ databases">
        <title>Genomic Encyclopedia of Type Strains, Phase III (KMG-III): the genomes of soil and plant-associated and newly described type strains.</title>
        <authorList>
            <person name="Whitman W."/>
        </authorList>
    </citation>
    <scope>NUCLEOTIDE SEQUENCE [LARGE SCALE GENOMIC DNA]</scope>
    <source>
        <strain evidence="9 12">CECT 7753</strain>
    </source>
</reference>
<evidence type="ECO:0000256" key="1">
    <source>
        <dbReference type="ARBA" id="ARBA00004442"/>
    </source>
</evidence>
<keyword evidence="9" id="KW-0675">Receptor</keyword>
<feature type="domain" description="TonB-dependent receptor plug" evidence="8">
    <location>
        <begin position="60"/>
        <end position="168"/>
    </location>
</feature>
<dbReference type="EMBL" id="CP040017">
    <property type="protein sequence ID" value="QCP10232.1"/>
    <property type="molecule type" value="Genomic_DNA"/>
</dbReference>
<name>A0A4P8HP27_9BURK</name>
<dbReference type="PANTHER" id="PTHR40980:SF3">
    <property type="entry name" value="TONB-DEPENDENT RECEPTOR-LIKE BETA-BARREL DOMAIN-CONTAINING PROTEIN"/>
    <property type="match status" value="1"/>
</dbReference>
<dbReference type="InterPro" id="IPR000531">
    <property type="entry name" value="Beta-barrel_TonB"/>
</dbReference>
<dbReference type="GO" id="GO:0009279">
    <property type="term" value="C:cell outer membrane"/>
    <property type="evidence" value="ECO:0007669"/>
    <property type="project" value="UniProtKB-SubCell"/>
</dbReference>
<accession>A0A4P8HP27</accession>
<evidence type="ECO:0000256" key="6">
    <source>
        <dbReference type="SAM" id="SignalP"/>
    </source>
</evidence>
<feature type="signal peptide" evidence="6">
    <location>
        <begin position="1"/>
        <end position="26"/>
    </location>
</feature>
<evidence type="ECO:0000313" key="11">
    <source>
        <dbReference type="Proteomes" id="UP000298763"/>
    </source>
</evidence>
<dbReference type="Gene3D" id="2.170.130.10">
    <property type="entry name" value="TonB-dependent receptor, plug domain"/>
    <property type="match status" value="1"/>
</dbReference>
<organism evidence="9 12">
    <name type="scientific">Pseudoduganella umbonata</name>
    <dbReference type="NCBI Taxonomy" id="864828"/>
    <lineage>
        <taxon>Bacteria</taxon>
        <taxon>Pseudomonadati</taxon>
        <taxon>Pseudomonadota</taxon>
        <taxon>Betaproteobacteria</taxon>
        <taxon>Burkholderiales</taxon>
        <taxon>Oxalobacteraceae</taxon>
        <taxon>Telluria group</taxon>
        <taxon>Pseudoduganella</taxon>
    </lineage>
</organism>
<proteinExistence type="inferred from homology"/>